<dbReference type="Pfam" id="PF18449">
    <property type="entry name" value="Endotoxin_C2"/>
    <property type="match status" value="2"/>
</dbReference>
<gene>
    <name evidence="5" type="ORF">UE46_13605</name>
</gene>
<feature type="domain" description="Pesticidal crystal protein Cry1Aa" evidence="3">
    <location>
        <begin position="365"/>
        <end position="424"/>
    </location>
</feature>
<feature type="chain" id="PRO_5038391283" evidence="1">
    <location>
        <begin position="20"/>
        <end position="853"/>
    </location>
</feature>
<dbReference type="InterPro" id="IPR054544">
    <property type="entry name" value="Pest_crys_Cry1Aa_dom-IV"/>
</dbReference>
<dbReference type="InterPro" id="IPR013783">
    <property type="entry name" value="Ig-like_fold"/>
</dbReference>
<keyword evidence="1" id="KW-0732">Signal</keyword>
<feature type="domain" description="Bacterial Ig" evidence="4">
    <location>
        <begin position="510"/>
        <end position="590"/>
    </location>
</feature>
<dbReference type="Gene3D" id="2.60.40.10">
    <property type="entry name" value="Immunoglobulins"/>
    <property type="match status" value="1"/>
</dbReference>
<dbReference type="AlphaFoldDB" id="A0A1S7FX42"/>
<keyword evidence="6" id="KW-1185">Reference proteome</keyword>
<feature type="domain" description="Pesticidal crystal protein Cry1Aa" evidence="3">
    <location>
        <begin position="215"/>
        <end position="272"/>
    </location>
</feature>
<sequence length="853" mass="91428">MNKIMKKTALLFLATNVFAGSVIATAPVGAQAANQAVQGSIYGNVKAEVNALFVGKDPKNDIRAGLDQTPVNDAIADVALLEDPIQQAELRLILDKAISQLTTKIQSTLTIDSALKGATGITGKLESQTVFIAEVYNATGTRIAMTTGMASTDNTYKVALNRVNRYDEDGSWIDMGAVTLEKGMKVKIYVNLLNSKGQRFTAADLTQDVIGIPYEEAEAAVLGLFVDSNPTKMVATTASKASVTEAQMKVAILQASPEKDTLQGYLNKAETLVGARDAFQGITLSDDHQAATFALDNTEQAKYAYKFTLNNNAMTTTSTVSGNTKNVVSPSTLAVGDTVAIWAQVENVSYLIADLRVTAVPTPEELARQLVDELFIDNNSANHVKPTTNQTDLNKAQAQVNLIIDYTTRTSIQKDLDKAKSEFNVIAPITINPVTTNTTEVTGTGEPNAGVVVRNGSLVLGSSTVDANGEYSVSIPQQTVNTSLTVYITKPLNGKANVASISVTKGADITLSANDYKLGEATITGTYGKNIPRVRLWVNGVAVTQATLNTDGTFTIEKAANYVKAPTDKVEIVAVDSKFVELMRVPVKITGSIVKDYALTANGYQVDAANIEGTYGKDIAKVSLWVNGVSVAQATTNPDGTYQAKNITQFVTSKKDLVEVVGVDAQNAEVKRVRVTVTSSPLENWIKADTYQFGMLPLTGTIGKNISKVRLWVNGKAVQEAIINEDRSYIFANAKKSILKDSDLVEVVGVDDAYVEVGRATVVVKPIVLDLTLTADDYAFGSLTLTGTYGKDIKYVRLFVNGEVAKQADLDPIAGTYTCTEIIKKITSNADKLEIVAVDANFKEIKRIPVIVK</sequence>
<feature type="domain" description="Bacterial Ig" evidence="4">
    <location>
        <begin position="599"/>
        <end position="678"/>
    </location>
</feature>
<organism evidence="5 6">
    <name type="scientific">Listeria weihenstephanensis</name>
    <dbReference type="NCBI Taxonomy" id="1006155"/>
    <lineage>
        <taxon>Bacteria</taxon>
        <taxon>Bacillati</taxon>
        <taxon>Bacillota</taxon>
        <taxon>Bacilli</taxon>
        <taxon>Bacillales</taxon>
        <taxon>Listeriaceae</taxon>
        <taxon>Listeria</taxon>
    </lineage>
</organism>
<feature type="domain" description="Bacterial Ig" evidence="4">
    <location>
        <begin position="772"/>
        <end position="852"/>
    </location>
</feature>
<dbReference type="RefSeq" id="WP_118907707.1">
    <property type="nucleotide sequence ID" value="NZ_CP011102.1"/>
</dbReference>
<dbReference type="Pfam" id="PF20622">
    <property type="entry name" value="Big_15"/>
    <property type="match status" value="4"/>
</dbReference>
<dbReference type="InterPro" id="IPR046746">
    <property type="entry name" value="Big_15"/>
</dbReference>
<dbReference type="EMBL" id="CP011102">
    <property type="protein sequence ID" value="AQY51960.1"/>
    <property type="molecule type" value="Genomic_DNA"/>
</dbReference>
<evidence type="ECO:0000259" key="4">
    <source>
        <dbReference type="Pfam" id="PF20622"/>
    </source>
</evidence>
<protein>
    <submittedName>
        <fullName evidence="5">Uncharacterized protein</fullName>
    </submittedName>
</protein>
<evidence type="ECO:0000313" key="6">
    <source>
        <dbReference type="Proteomes" id="UP000223060"/>
    </source>
</evidence>
<evidence type="ECO:0000259" key="2">
    <source>
        <dbReference type="Pfam" id="PF17936"/>
    </source>
</evidence>
<reference evidence="6" key="1">
    <citation type="submission" date="2015-03" db="EMBL/GenBank/DDBJ databases">
        <authorList>
            <person name="Ferrari E."/>
            <person name="Walter M.C."/>
            <person name="Huptas C."/>
            <person name="Scherer S."/>
            <person name="Mueller-Herbst S."/>
        </authorList>
    </citation>
    <scope>NUCLEOTIDE SEQUENCE [LARGE SCALE GENOMIC DNA]</scope>
    <source>
        <strain evidence="6">LWP01</strain>
    </source>
</reference>
<evidence type="ECO:0000259" key="3">
    <source>
        <dbReference type="Pfam" id="PF18449"/>
    </source>
</evidence>
<feature type="signal peptide" evidence="1">
    <location>
        <begin position="1"/>
        <end position="19"/>
    </location>
</feature>
<accession>A0A1S7FX42</accession>
<dbReference type="Pfam" id="PF17936">
    <property type="entry name" value="Big_6"/>
    <property type="match status" value="1"/>
</dbReference>
<feature type="domain" description="Bacterial Ig" evidence="2">
    <location>
        <begin position="430"/>
        <end position="496"/>
    </location>
</feature>
<name>A0A1S7FX42_9LIST</name>
<feature type="domain" description="Bacterial Ig" evidence="4">
    <location>
        <begin position="686"/>
        <end position="765"/>
    </location>
</feature>
<evidence type="ECO:0000256" key="1">
    <source>
        <dbReference type="SAM" id="SignalP"/>
    </source>
</evidence>
<dbReference type="KEGG" id="lwi:UE46_13605"/>
<proteinExistence type="predicted"/>
<evidence type="ECO:0000313" key="5">
    <source>
        <dbReference type="EMBL" id="AQY51960.1"/>
    </source>
</evidence>
<dbReference type="Proteomes" id="UP000223060">
    <property type="component" value="Chromosome"/>
</dbReference>
<dbReference type="InterPro" id="IPR041498">
    <property type="entry name" value="Big_6"/>
</dbReference>